<organism evidence="1 2">
    <name type="scientific">Candidatus Roizmanbacteria bacterium RIFCSPLOWO2_01_FULL_38_12</name>
    <dbReference type="NCBI Taxonomy" id="1802061"/>
    <lineage>
        <taxon>Bacteria</taxon>
        <taxon>Candidatus Roizmaniibacteriota</taxon>
    </lineage>
</organism>
<evidence type="ECO:0000313" key="1">
    <source>
        <dbReference type="EMBL" id="OGK46108.1"/>
    </source>
</evidence>
<dbReference type="Proteomes" id="UP000177141">
    <property type="component" value="Unassembled WGS sequence"/>
</dbReference>
<dbReference type="AlphaFoldDB" id="A0A1F7IRY2"/>
<accession>A0A1F7IRY2</accession>
<sequence>MYQKIRQVFCPYLKQKVIFNSKGFRHLIYKSGHIKRDEKTQLFRIKLLPLAYRLLQVTTTVQEEDFYRSSLEVKEHGKRLKRIKKIYYYGFIAIIDGWKIKVIVKKIGNGQYFFWSIIPNWMTNRKRDQGKRYLNFTGDMERD</sequence>
<protein>
    <submittedName>
        <fullName evidence="1">Uncharacterized protein</fullName>
    </submittedName>
</protein>
<reference evidence="1 2" key="1">
    <citation type="journal article" date="2016" name="Nat. Commun.">
        <title>Thousands of microbial genomes shed light on interconnected biogeochemical processes in an aquifer system.</title>
        <authorList>
            <person name="Anantharaman K."/>
            <person name="Brown C.T."/>
            <person name="Hug L.A."/>
            <person name="Sharon I."/>
            <person name="Castelle C.J."/>
            <person name="Probst A.J."/>
            <person name="Thomas B.C."/>
            <person name="Singh A."/>
            <person name="Wilkins M.J."/>
            <person name="Karaoz U."/>
            <person name="Brodie E.L."/>
            <person name="Williams K.H."/>
            <person name="Hubbard S.S."/>
            <person name="Banfield J.F."/>
        </authorList>
    </citation>
    <scope>NUCLEOTIDE SEQUENCE [LARGE SCALE GENOMIC DNA]</scope>
</reference>
<name>A0A1F7IRY2_9BACT</name>
<proteinExistence type="predicted"/>
<gene>
    <name evidence="1" type="ORF">A3A93_06645</name>
</gene>
<evidence type="ECO:0000313" key="2">
    <source>
        <dbReference type="Proteomes" id="UP000177141"/>
    </source>
</evidence>
<comment type="caution">
    <text evidence="1">The sequence shown here is derived from an EMBL/GenBank/DDBJ whole genome shotgun (WGS) entry which is preliminary data.</text>
</comment>
<dbReference type="EMBL" id="MGAL01000045">
    <property type="protein sequence ID" value="OGK46108.1"/>
    <property type="molecule type" value="Genomic_DNA"/>
</dbReference>